<feature type="disulfide bond" evidence="13">
    <location>
        <begin position="180"/>
        <end position="251"/>
    </location>
</feature>
<reference evidence="15" key="1">
    <citation type="submission" date="2021-07" db="EMBL/GenBank/DDBJ databases">
        <authorList>
            <person name="Branca A.L. A."/>
        </authorList>
    </citation>
    <scope>NUCLEOTIDE SEQUENCE</scope>
</reference>
<feature type="binding site" evidence="12">
    <location>
        <position position="301"/>
    </location>
    <ligand>
        <name>Zn(2+)</name>
        <dbReference type="ChEBI" id="CHEBI:29105"/>
        <note>catalytic</note>
    </ligand>
</feature>
<evidence type="ECO:0000256" key="4">
    <source>
        <dbReference type="ARBA" id="ARBA00022685"/>
    </source>
</evidence>
<dbReference type="EC" id="3.4.24.39" evidence="14"/>
<evidence type="ECO:0000256" key="9">
    <source>
        <dbReference type="ARBA" id="ARBA00023049"/>
    </source>
</evidence>
<evidence type="ECO:0000256" key="8">
    <source>
        <dbReference type="ARBA" id="ARBA00022833"/>
    </source>
</evidence>
<keyword evidence="6 14" id="KW-0732">Signal</keyword>
<dbReference type="GO" id="GO:0006508">
    <property type="term" value="P:proteolysis"/>
    <property type="evidence" value="ECO:0007669"/>
    <property type="project" value="UniProtKB-KW"/>
</dbReference>
<evidence type="ECO:0000256" key="10">
    <source>
        <dbReference type="ARBA" id="ARBA00023145"/>
    </source>
</evidence>
<dbReference type="SUPFAM" id="SSF55486">
    <property type="entry name" value="Metalloproteases ('zincins'), catalytic domain"/>
    <property type="match status" value="1"/>
</dbReference>
<keyword evidence="10" id="KW-0865">Zymogen</keyword>
<comment type="function">
    <text evidence="14">Secreted metalloproteinase that allows assimilation of proteinaceous substrates. Shows high activities on basic nuclear substrates such as histone and protamine.</text>
</comment>
<keyword evidence="4 14" id="KW-0165">Cleavage on pair of basic residues</keyword>
<dbReference type="GO" id="GO:0005576">
    <property type="term" value="C:extracellular region"/>
    <property type="evidence" value="ECO:0007669"/>
    <property type="project" value="UniProtKB-SubCell"/>
</dbReference>
<feature type="disulfide bond" evidence="13">
    <location>
        <begin position="258"/>
        <end position="276"/>
    </location>
</feature>
<feature type="binding site" evidence="12">
    <location>
        <position position="316"/>
    </location>
    <ligand>
        <name>Zn(2+)</name>
        <dbReference type="ChEBI" id="CHEBI:29105"/>
        <note>catalytic</note>
    </ligand>
</feature>
<evidence type="ECO:0000256" key="14">
    <source>
        <dbReference type="RuleBase" id="RU361126"/>
    </source>
</evidence>
<dbReference type="AlphaFoldDB" id="A0A9W4HRZ9"/>
<feature type="binding site" evidence="12">
    <location>
        <position position="305"/>
    </location>
    <ligand>
        <name>Zn(2+)</name>
        <dbReference type="ChEBI" id="CHEBI:29105"/>
        <note>catalytic</note>
    </ligand>
</feature>
<keyword evidence="3 14" id="KW-0645">Protease</keyword>
<evidence type="ECO:0000313" key="16">
    <source>
        <dbReference type="Proteomes" id="UP001153461"/>
    </source>
</evidence>
<gene>
    <name evidence="15" type="ORF">PNAL_LOCUS4816</name>
</gene>
<evidence type="ECO:0000256" key="11">
    <source>
        <dbReference type="PIRSR" id="PIRSR601384-1"/>
    </source>
</evidence>
<evidence type="ECO:0000256" key="3">
    <source>
        <dbReference type="ARBA" id="ARBA00022670"/>
    </source>
</evidence>
<evidence type="ECO:0000256" key="5">
    <source>
        <dbReference type="ARBA" id="ARBA00022723"/>
    </source>
</evidence>
<name>A0A9W4HRZ9_PENNA</name>
<comment type="cofactor">
    <cofactor evidence="12 14">
        <name>Zn(2+)</name>
        <dbReference type="ChEBI" id="CHEBI:29105"/>
    </cofactor>
    <text evidence="12 14">Binds 1 zinc ion per subunit.</text>
</comment>
<dbReference type="PRINTS" id="PR00768">
    <property type="entry name" value="DEUTEROLYSIN"/>
</dbReference>
<dbReference type="GO" id="GO:0046872">
    <property type="term" value="F:metal ion binding"/>
    <property type="evidence" value="ECO:0007669"/>
    <property type="project" value="UniProtKB-KW"/>
</dbReference>
<dbReference type="Gene3D" id="3.40.390.10">
    <property type="entry name" value="Collagenase (Catalytic Domain)"/>
    <property type="match status" value="1"/>
</dbReference>
<evidence type="ECO:0000256" key="2">
    <source>
        <dbReference type="ARBA" id="ARBA00010279"/>
    </source>
</evidence>
<dbReference type="EMBL" id="CAJVNV010000199">
    <property type="protein sequence ID" value="CAG8105333.1"/>
    <property type="molecule type" value="Genomic_DNA"/>
</dbReference>
<comment type="subcellular location">
    <subcellularLocation>
        <location evidence="14">Secreted</location>
    </subcellularLocation>
</comment>
<dbReference type="PANTHER" id="PTHR37016">
    <property type="match status" value="1"/>
</dbReference>
<sequence length="354" mass="37896">MRFAALSTVLLAIAQHVQALPVETDGTPALDITLSRVTDTRIKAVVKNSGSEDVTFVHLNFFRDAAPVKKVNVFKNDDEITFEGIKRRFALKGLTKESLTSLAAGETFEDEFDIASTSDLSSGGPLTLRSTGLVPLVTDGAVTGYLPYRSNDLEIDVDGVKASHVLKAIKTLDRRALPTCSDSSKKAALDKALKNTVTLANAASQAALSGSSSKFSEYFKTTSSSTRKVVSDRLKAVAQEAGSSSATRYFCEDTFGYCEPNVLAYTLPSLNIIANCDIYYRELPALTDTCHNQDQATTTLHEFTHAPGVYSPGTEDYGYGYSAATALSSAQAVLNADSYALYANGECPIASSLQ</sequence>
<keyword evidence="14" id="KW-0964">Secreted</keyword>
<dbReference type="Pfam" id="PF02102">
    <property type="entry name" value="Peptidase_M35"/>
    <property type="match status" value="1"/>
</dbReference>
<dbReference type="Proteomes" id="UP001153461">
    <property type="component" value="Unassembled WGS sequence"/>
</dbReference>
<dbReference type="GO" id="GO:0004222">
    <property type="term" value="F:metalloendopeptidase activity"/>
    <property type="evidence" value="ECO:0007669"/>
    <property type="project" value="InterPro"/>
</dbReference>
<evidence type="ECO:0000313" key="15">
    <source>
        <dbReference type="EMBL" id="CAG8105333.1"/>
    </source>
</evidence>
<comment type="catalytic activity">
    <reaction evidence="1 14">
        <text>Preferential cleavage of bonds with hydrophobic residues in P1'. Also 3-Asn-|-Gln-4 and 8-Gly-|-Ser-9 bonds in insulin B chain.</text>
        <dbReference type="EC" id="3.4.24.39"/>
    </reaction>
</comment>
<keyword evidence="7 14" id="KW-0378">Hydrolase</keyword>
<evidence type="ECO:0000256" key="7">
    <source>
        <dbReference type="ARBA" id="ARBA00022801"/>
    </source>
</evidence>
<dbReference type="CDD" id="cd11008">
    <property type="entry name" value="M35_deuterolysin_like"/>
    <property type="match status" value="1"/>
</dbReference>
<feature type="signal peptide" evidence="14">
    <location>
        <begin position="1"/>
        <end position="19"/>
    </location>
</feature>
<evidence type="ECO:0000256" key="6">
    <source>
        <dbReference type="ARBA" id="ARBA00022729"/>
    </source>
</evidence>
<evidence type="ECO:0000256" key="13">
    <source>
        <dbReference type="PIRSR" id="PIRSR601384-3"/>
    </source>
</evidence>
<dbReference type="InterPro" id="IPR024079">
    <property type="entry name" value="MetalloPept_cat_dom_sf"/>
</dbReference>
<dbReference type="OrthoDB" id="2649at2759"/>
<keyword evidence="5 12" id="KW-0479">Metal-binding</keyword>
<keyword evidence="9 14" id="KW-0482">Metalloprotease</keyword>
<keyword evidence="8 12" id="KW-0862">Zinc</keyword>
<proteinExistence type="inferred from homology"/>
<dbReference type="Gene3D" id="2.60.40.2970">
    <property type="match status" value="1"/>
</dbReference>
<comment type="similarity">
    <text evidence="2 14">Belongs to the peptidase M35 family.</text>
</comment>
<dbReference type="PANTHER" id="PTHR37016:SF3">
    <property type="entry name" value="NEUTRAL PROTEASE 2-RELATED"/>
    <property type="match status" value="1"/>
</dbReference>
<protein>
    <recommendedName>
        <fullName evidence="14">Neutral protease 2</fullName>
        <ecNumber evidence="14">3.4.24.39</ecNumber>
    </recommendedName>
    <alternativeName>
        <fullName evidence="14">Deuterolysin</fullName>
    </alternativeName>
</protein>
<feature type="chain" id="PRO_5041011620" description="Neutral protease 2" evidence="14">
    <location>
        <begin position="20"/>
        <end position="354"/>
    </location>
</feature>
<feature type="active site" evidence="11">
    <location>
        <position position="302"/>
    </location>
</feature>
<accession>A0A9W4HRZ9</accession>
<evidence type="ECO:0000256" key="12">
    <source>
        <dbReference type="PIRSR" id="PIRSR601384-2"/>
    </source>
</evidence>
<dbReference type="InterPro" id="IPR050414">
    <property type="entry name" value="Fungal_M35_metalloproteases"/>
</dbReference>
<evidence type="ECO:0000256" key="1">
    <source>
        <dbReference type="ARBA" id="ARBA00001187"/>
    </source>
</evidence>
<organism evidence="15 16">
    <name type="scientific">Penicillium nalgiovense</name>
    <dbReference type="NCBI Taxonomy" id="60175"/>
    <lineage>
        <taxon>Eukaryota</taxon>
        <taxon>Fungi</taxon>
        <taxon>Dikarya</taxon>
        <taxon>Ascomycota</taxon>
        <taxon>Pezizomycotina</taxon>
        <taxon>Eurotiomycetes</taxon>
        <taxon>Eurotiomycetidae</taxon>
        <taxon>Eurotiales</taxon>
        <taxon>Aspergillaceae</taxon>
        <taxon>Penicillium</taxon>
    </lineage>
</organism>
<comment type="caution">
    <text evidence="15">The sequence shown here is derived from an EMBL/GenBank/DDBJ whole genome shotgun (WGS) entry which is preliminary data.</text>
</comment>
<dbReference type="InterPro" id="IPR001384">
    <property type="entry name" value="Peptidase_M35"/>
</dbReference>